<dbReference type="InterPro" id="IPR036271">
    <property type="entry name" value="Tet_transcr_reg_TetR-rel_C_sf"/>
</dbReference>
<dbReference type="PRINTS" id="PR00455">
    <property type="entry name" value="HTHTETR"/>
</dbReference>
<dbReference type="InterPro" id="IPR025996">
    <property type="entry name" value="MT1864/Rv1816-like_C"/>
</dbReference>
<dbReference type="SUPFAM" id="SSF48498">
    <property type="entry name" value="Tetracyclin repressor-like, C-terminal domain"/>
    <property type="match status" value="1"/>
</dbReference>
<evidence type="ECO:0000259" key="5">
    <source>
        <dbReference type="PROSITE" id="PS50977"/>
    </source>
</evidence>
<dbReference type="RefSeq" id="WP_152840864.1">
    <property type="nucleotide sequence ID" value="NZ_WHUG01000014.1"/>
</dbReference>
<dbReference type="GO" id="GO:0003700">
    <property type="term" value="F:DNA-binding transcription factor activity"/>
    <property type="evidence" value="ECO:0007669"/>
    <property type="project" value="TreeGrafter"/>
</dbReference>
<keyword evidence="7" id="KW-1185">Reference proteome</keyword>
<evidence type="ECO:0000256" key="4">
    <source>
        <dbReference type="PROSITE-ProRule" id="PRU00335"/>
    </source>
</evidence>
<comment type="caution">
    <text evidence="6">The sequence shown here is derived from an EMBL/GenBank/DDBJ whole genome shotgun (WGS) entry which is preliminary data.</text>
</comment>
<protein>
    <submittedName>
        <fullName evidence="6">TetR family transcriptional regulator</fullName>
    </submittedName>
</protein>
<evidence type="ECO:0000256" key="1">
    <source>
        <dbReference type="ARBA" id="ARBA00023015"/>
    </source>
</evidence>
<keyword evidence="3" id="KW-0804">Transcription</keyword>
<dbReference type="Gene3D" id="1.10.357.10">
    <property type="entry name" value="Tetracycline Repressor, domain 2"/>
    <property type="match status" value="1"/>
</dbReference>
<keyword evidence="2 4" id="KW-0238">DNA-binding</keyword>
<reference evidence="6 7" key="1">
    <citation type="submission" date="2019-10" db="EMBL/GenBank/DDBJ databases">
        <title>Two novel species isolated from a subtropical stream in China.</title>
        <authorList>
            <person name="Lu H."/>
        </authorList>
    </citation>
    <scope>NUCLEOTIDE SEQUENCE [LARGE SCALE GENOMIC DNA]</scope>
    <source>
        <strain evidence="6 7">FT29W</strain>
    </source>
</reference>
<dbReference type="Pfam" id="PF13305">
    <property type="entry name" value="TetR_C_33"/>
    <property type="match status" value="1"/>
</dbReference>
<dbReference type="GO" id="GO:0000976">
    <property type="term" value="F:transcription cis-regulatory region binding"/>
    <property type="evidence" value="ECO:0007669"/>
    <property type="project" value="TreeGrafter"/>
</dbReference>
<accession>A0A6A7N9B3</accession>
<dbReference type="PANTHER" id="PTHR30055">
    <property type="entry name" value="HTH-TYPE TRANSCRIPTIONAL REGULATOR RUTR"/>
    <property type="match status" value="1"/>
</dbReference>
<dbReference type="InterPro" id="IPR050109">
    <property type="entry name" value="HTH-type_TetR-like_transc_reg"/>
</dbReference>
<feature type="domain" description="HTH tetR-type" evidence="5">
    <location>
        <begin position="9"/>
        <end position="69"/>
    </location>
</feature>
<evidence type="ECO:0000313" key="7">
    <source>
        <dbReference type="Proteomes" id="UP000440498"/>
    </source>
</evidence>
<evidence type="ECO:0000256" key="3">
    <source>
        <dbReference type="ARBA" id="ARBA00023163"/>
    </source>
</evidence>
<dbReference type="SUPFAM" id="SSF46689">
    <property type="entry name" value="Homeodomain-like"/>
    <property type="match status" value="1"/>
</dbReference>
<feature type="DNA-binding region" description="H-T-H motif" evidence="4">
    <location>
        <begin position="32"/>
        <end position="51"/>
    </location>
</feature>
<dbReference type="InterPro" id="IPR001647">
    <property type="entry name" value="HTH_TetR"/>
</dbReference>
<proteinExistence type="predicted"/>
<name>A0A6A7N9B3_9BURK</name>
<dbReference type="InterPro" id="IPR009057">
    <property type="entry name" value="Homeodomain-like_sf"/>
</dbReference>
<dbReference type="EMBL" id="WHUG01000014">
    <property type="protein sequence ID" value="MQA41666.1"/>
    <property type="molecule type" value="Genomic_DNA"/>
</dbReference>
<dbReference type="PANTHER" id="PTHR30055:SF220">
    <property type="entry name" value="TETR-FAMILY REGULATORY PROTEIN"/>
    <property type="match status" value="1"/>
</dbReference>
<dbReference type="Pfam" id="PF00440">
    <property type="entry name" value="TetR_N"/>
    <property type="match status" value="1"/>
</dbReference>
<dbReference type="PROSITE" id="PS50977">
    <property type="entry name" value="HTH_TETR_2"/>
    <property type="match status" value="1"/>
</dbReference>
<evidence type="ECO:0000256" key="2">
    <source>
        <dbReference type="ARBA" id="ARBA00023125"/>
    </source>
</evidence>
<dbReference type="Proteomes" id="UP000440498">
    <property type="component" value="Unassembled WGS sequence"/>
</dbReference>
<keyword evidence="1" id="KW-0805">Transcription regulation</keyword>
<evidence type="ECO:0000313" key="6">
    <source>
        <dbReference type="EMBL" id="MQA41666.1"/>
    </source>
</evidence>
<sequence length="199" mass="20953">MSAKPYHHGNLRDSLLDAAAQLLAQNGAQALTLREVAKAAGVSHAAPYHHFPSREHLLAAVAAQAFAGLAAAMAAADADHARSQGVRLMDICEVYVEFARARPAQFRLMFGPLLAQKSRYPDLKQAAEAAFHVLVMAATAFDAERGPELALTGWSLAHGLANLAIDEAFTDLPVAVPAPAVLARAMAARMLGLQGGVDQ</sequence>
<organism evidence="6 7">
    <name type="scientific">Rugamonas aquatica</name>
    <dbReference type="NCBI Taxonomy" id="2743357"/>
    <lineage>
        <taxon>Bacteria</taxon>
        <taxon>Pseudomonadati</taxon>
        <taxon>Pseudomonadota</taxon>
        <taxon>Betaproteobacteria</taxon>
        <taxon>Burkholderiales</taxon>
        <taxon>Oxalobacteraceae</taxon>
        <taxon>Telluria group</taxon>
        <taxon>Rugamonas</taxon>
    </lineage>
</organism>
<gene>
    <name evidence="6" type="ORF">GEV02_26310</name>
</gene>
<dbReference type="AlphaFoldDB" id="A0A6A7N9B3"/>